<dbReference type="PRINTS" id="PR00420">
    <property type="entry name" value="RNGMNOXGNASE"/>
</dbReference>
<dbReference type="Pfam" id="PF07976">
    <property type="entry name" value="Phe_hydrox_dim"/>
    <property type="match status" value="1"/>
</dbReference>
<dbReference type="Proteomes" id="UP000305948">
    <property type="component" value="Unassembled WGS sequence"/>
</dbReference>
<dbReference type="CDD" id="cd02979">
    <property type="entry name" value="PHOX_C"/>
    <property type="match status" value="1"/>
</dbReference>
<keyword evidence="2" id="KW-0285">Flavoprotein</keyword>
<dbReference type="InterPro" id="IPR002938">
    <property type="entry name" value="FAD-bd"/>
</dbReference>
<dbReference type="SUPFAM" id="SSF52833">
    <property type="entry name" value="Thioredoxin-like"/>
    <property type="match status" value="1"/>
</dbReference>
<evidence type="ECO:0000259" key="5">
    <source>
        <dbReference type="Pfam" id="PF01494"/>
    </source>
</evidence>
<protein>
    <recommendedName>
        <fullName evidence="9">Phenol 2-monooxygenase</fullName>
    </recommendedName>
</protein>
<evidence type="ECO:0000256" key="2">
    <source>
        <dbReference type="ARBA" id="ARBA00022630"/>
    </source>
</evidence>
<keyword evidence="8" id="KW-1185">Reference proteome</keyword>
<dbReference type="InterPro" id="IPR036249">
    <property type="entry name" value="Thioredoxin-like_sf"/>
</dbReference>
<dbReference type="InterPro" id="IPR036188">
    <property type="entry name" value="FAD/NAD-bd_sf"/>
</dbReference>
<evidence type="ECO:0008006" key="9">
    <source>
        <dbReference type="Google" id="ProtNLM"/>
    </source>
</evidence>
<dbReference type="InterPro" id="IPR050641">
    <property type="entry name" value="RIFMO-like"/>
</dbReference>
<name>A0A5C3N7F6_9AGAM</name>
<dbReference type="PANTHER" id="PTHR43004:SF20">
    <property type="entry name" value="2-MONOOXYGENASE, PUTATIVE (AFU_ORTHOLOGUE AFUA_1G13660)-RELATED"/>
    <property type="match status" value="1"/>
</dbReference>
<evidence type="ECO:0000259" key="6">
    <source>
        <dbReference type="Pfam" id="PF07976"/>
    </source>
</evidence>
<sequence length="613" mass="68216">MDSLPAMKESYTDVLVIGAGPAGLMCAQALARAGVKVRIIDKRCAFVSVGHADGIQPRTIEVFNSYGMGERMLREGIQVHMAAFYNPGPHGGIERSGRAPDVTAPTARYPFEMTVHQGALETMFLDAMDSMGVYVERSLAPVSVNISEDESIIKDPQAYAVTALLQHQPTSATPNEQEMVHAKYVLGSDGAHSWTRRTFGITMEGDQTKYVWGVLDMVPDTDFPDIRNRTAIHSHNGSCMVIPRERDIIRIYIQLTEEDIKRVTNPETGRAEMKFCNPDILLDVANRSFKPYYVKPVGEIEWWTLYIIGQRVASKFSVKERVFIAGDACHTHSPKAGQGMNASMQDTHNLAWKIAHVLRGWADISLLKTYEIERQKFAQDLINFDRKFATLFSGKPRTEGAEDGVSHEEFVQAWKTFGNFSSGIGVHYPESAAVNVIHQGTARNLIIGQRMVPQSIIRAADAWPFDIQDMLPADTRFKVVVFTGDLSDEVQREKVNILAQELEKSDSFLKTYPPPGAPTDTAFDIISVMAGQKIEVDYTDVPELLRPHWSKVFVDDVDFSGRVGGKAYATYGIDSHGAVVIIRPDQFVGMIAPLNKVNHLNQYFASFRISAAH</sequence>
<dbReference type="InterPro" id="IPR012941">
    <property type="entry name" value="Phe_hydrox_C_dim_dom"/>
</dbReference>
<evidence type="ECO:0000256" key="1">
    <source>
        <dbReference type="ARBA" id="ARBA00007801"/>
    </source>
</evidence>
<keyword evidence="3" id="KW-0274">FAD</keyword>
<dbReference type="Gene3D" id="3.40.30.20">
    <property type="match status" value="1"/>
</dbReference>
<evidence type="ECO:0000313" key="8">
    <source>
        <dbReference type="Proteomes" id="UP000305948"/>
    </source>
</evidence>
<dbReference type="AlphaFoldDB" id="A0A5C3N7F6"/>
<keyword evidence="4" id="KW-0560">Oxidoreductase</keyword>
<reference evidence="7 8" key="1">
    <citation type="journal article" date="2019" name="Nat. Ecol. Evol.">
        <title>Megaphylogeny resolves global patterns of mushroom evolution.</title>
        <authorList>
            <person name="Varga T."/>
            <person name="Krizsan K."/>
            <person name="Foldi C."/>
            <person name="Dima B."/>
            <person name="Sanchez-Garcia M."/>
            <person name="Sanchez-Ramirez S."/>
            <person name="Szollosi G.J."/>
            <person name="Szarkandi J.G."/>
            <person name="Papp V."/>
            <person name="Albert L."/>
            <person name="Andreopoulos W."/>
            <person name="Angelini C."/>
            <person name="Antonin V."/>
            <person name="Barry K.W."/>
            <person name="Bougher N.L."/>
            <person name="Buchanan P."/>
            <person name="Buyck B."/>
            <person name="Bense V."/>
            <person name="Catcheside P."/>
            <person name="Chovatia M."/>
            <person name="Cooper J."/>
            <person name="Damon W."/>
            <person name="Desjardin D."/>
            <person name="Finy P."/>
            <person name="Geml J."/>
            <person name="Haridas S."/>
            <person name="Hughes K."/>
            <person name="Justo A."/>
            <person name="Karasinski D."/>
            <person name="Kautmanova I."/>
            <person name="Kiss B."/>
            <person name="Kocsube S."/>
            <person name="Kotiranta H."/>
            <person name="LaButti K.M."/>
            <person name="Lechner B.E."/>
            <person name="Liimatainen K."/>
            <person name="Lipzen A."/>
            <person name="Lukacs Z."/>
            <person name="Mihaltcheva S."/>
            <person name="Morgado L.N."/>
            <person name="Niskanen T."/>
            <person name="Noordeloos M.E."/>
            <person name="Ohm R.A."/>
            <person name="Ortiz-Santana B."/>
            <person name="Ovrebo C."/>
            <person name="Racz N."/>
            <person name="Riley R."/>
            <person name="Savchenko A."/>
            <person name="Shiryaev A."/>
            <person name="Soop K."/>
            <person name="Spirin V."/>
            <person name="Szebenyi C."/>
            <person name="Tomsovsky M."/>
            <person name="Tulloss R.E."/>
            <person name="Uehling J."/>
            <person name="Grigoriev I.V."/>
            <person name="Vagvolgyi C."/>
            <person name="Papp T."/>
            <person name="Martin F.M."/>
            <person name="Miettinen O."/>
            <person name="Hibbett D.S."/>
            <person name="Nagy L.G."/>
        </authorList>
    </citation>
    <scope>NUCLEOTIDE SEQUENCE [LARGE SCALE GENOMIC DNA]</scope>
    <source>
        <strain evidence="7 8">OMC1185</strain>
    </source>
</reference>
<dbReference type="STRING" id="5364.A0A5C3N7F6"/>
<comment type="similarity">
    <text evidence="1">Belongs to the PheA/TfdB FAD monooxygenase family.</text>
</comment>
<dbReference type="EMBL" id="ML213507">
    <property type="protein sequence ID" value="TFK53739.1"/>
    <property type="molecule type" value="Genomic_DNA"/>
</dbReference>
<gene>
    <name evidence="7" type="ORF">OE88DRAFT_1790612</name>
</gene>
<feature type="domain" description="FAD-binding" evidence="5">
    <location>
        <begin position="12"/>
        <end position="384"/>
    </location>
</feature>
<organism evidence="7 8">
    <name type="scientific">Heliocybe sulcata</name>
    <dbReference type="NCBI Taxonomy" id="5364"/>
    <lineage>
        <taxon>Eukaryota</taxon>
        <taxon>Fungi</taxon>
        <taxon>Dikarya</taxon>
        <taxon>Basidiomycota</taxon>
        <taxon>Agaricomycotina</taxon>
        <taxon>Agaricomycetes</taxon>
        <taxon>Gloeophyllales</taxon>
        <taxon>Gloeophyllaceae</taxon>
        <taxon>Heliocybe</taxon>
    </lineage>
</organism>
<dbReference type="Gene3D" id="3.50.50.60">
    <property type="entry name" value="FAD/NAD(P)-binding domain"/>
    <property type="match status" value="1"/>
</dbReference>
<dbReference type="GO" id="GO:0071949">
    <property type="term" value="F:FAD binding"/>
    <property type="evidence" value="ECO:0007669"/>
    <property type="project" value="InterPro"/>
</dbReference>
<dbReference type="InterPro" id="IPR038220">
    <property type="entry name" value="PHOX_C_sf"/>
</dbReference>
<dbReference type="Pfam" id="PF01494">
    <property type="entry name" value="FAD_binding_3"/>
    <property type="match status" value="1"/>
</dbReference>
<evidence type="ECO:0000256" key="4">
    <source>
        <dbReference type="ARBA" id="ARBA00023002"/>
    </source>
</evidence>
<proteinExistence type="inferred from homology"/>
<dbReference type="PANTHER" id="PTHR43004">
    <property type="entry name" value="TRK SYSTEM POTASSIUM UPTAKE PROTEIN"/>
    <property type="match status" value="1"/>
</dbReference>
<accession>A0A5C3N7F6</accession>
<dbReference type="Gene3D" id="3.30.9.10">
    <property type="entry name" value="D-Amino Acid Oxidase, subunit A, domain 2"/>
    <property type="match status" value="1"/>
</dbReference>
<evidence type="ECO:0000313" key="7">
    <source>
        <dbReference type="EMBL" id="TFK53739.1"/>
    </source>
</evidence>
<feature type="domain" description="Phenol hydroxylase-like C-terminal dimerisation" evidence="6">
    <location>
        <begin position="426"/>
        <end position="610"/>
    </location>
</feature>
<dbReference type="OrthoDB" id="1716816at2759"/>
<dbReference type="SUPFAM" id="SSF54373">
    <property type="entry name" value="FAD-linked reductases, C-terminal domain"/>
    <property type="match status" value="1"/>
</dbReference>
<dbReference type="SUPFAM" id="SSF51905">
    <property type="entry name" value="FAD/NAD(P)-binding domain"/>
    <property type="match status" value="1"/>
</dbReference>
<evidence type="ECO:0000256" key="3">
    <source>
        <dbReference type="ARBA" id="ARBA00022827"/>
    </source>
</evidence>
<dbReference type="GO" id="GO:0016709">
    <property type="term" value="F:oxidoreductase activity, acting on paired donors, with incorporation or reduction of molecular oxygen, NAD(P)H as one donor, and incorporation of one atom of oxygen"/>
    <property type="evidence" value="ECO:0007669"/>
    <property type="project" value="UniProtKB-ARBA"/>
</dbReference>